<dbReference type="InterPro" id="IPR013216">
    <property type="entry name" value="Methyltransf_11"/>
</dbReference>
<keyword evidence="2" id="KW-0808">Transferase</keyword>
<keyword evidence="3" id="KW-1185">Reference proteome</keyword>
<gene>
    <name evidence="2" type="ORF">EDD76_107188</name>
</gene>
<dbReference type="CDD" id="cd02440">
    <property type="entry name" value="AdoMet_MTases"/>
    <property type="match status" value="1"/>
</dbReference>
<comment type="caution">
    <text evidence="2">The sequence shown here is derived from an EMBL/GenBank/DDBJ whole genome shotgun (WGS) entry which is preliminary data.</text>
</comment>
<name>A0A4R1QYN6_9FIRM</name>
<feature type="domain" description="Methyltransferase type 11" evidence="1">
    <location>
        <begin position="46"/>
        <end position="144"/>
    </location>
</feature>
<dbReference type="InterPro" id="IPR029063">
    <property type="entry name" value="SAM-dependent_MTases_sf"/>
</dbReference>
<dbReference type="GO" id="GO:0008757">
    <property type="term" value="F:S-adenosylmethionine-dependent methyltransferase activity"/>
    <property type="evidence" value="ECO:0007669"/>
    <property type="project" value="InterPro"/>
</dbReference>
<proteinExistence type="predicted"/>
<reference evidence="2 3" key="1">
    <citation type="submission" date="2019-03" db="EMBL/GenBank/DDBJ databases">
        <title>Genomic Encyclopedia of Type Strains, Phase IV (KMG-IV): sequencing the most valuable type-strain genomes for metagenomic binning, comparative biology and taxonomic classification.</title>
        <authorList>
            <person name="Goeker M."/>
        </authorList>
    </citation>
    <scope>NUCLEOTIDE SEQUENCE [LARGE SCALE GENOMIC DNA]</scope>
    <source>
        <strain evidence="2 3">DSM 100556</strain>
    </source>
</reference>
<sequence length="253" mass="28687">MYQNIDEFYNNECLEEERLNSGIGQIEYITTMKYMKSLCPPNSNILDACAGAGKYAFQLAQLGHNVTAGDLVEINVEKIKEQNKKVNSLIEIYQGSILDLSRFKEESFDVVLNLGAYYHLLDSVDRKKSIQECLKVLRKGGLYFMSYINRFANYIGHADEMNRDFGMFENFLESGTVDNVFFCSTPEMVESDIQESGLRILHNIGTDGCIYNGDIINSMSDDTFERYMKVHLSNCEVKSILGCSSHGLVICTK</sequence>
<dbReference type="Gene3D" id="3.40.50.150">
    <property type="entry name" value="Vaccinia Virus protein VP39"/>
    <property type="match status" value="1"/>
</dbReference>
<dbReference type="SUPFAM" id="SSF53335">
    <property type="entry name" value="S-adenosyl-L-methionine-dependent methyltransferases"/>
    <property type="match status" value="1"/>
</dbReference>
<dbReference type="RefSeq" id="WP_031390993.1">
    <property type="nucleotide sequence ID" value="NZ_JPNB01000002.1"/>
</dbReference>
<organism evidence="2 3">
    <name type="scientific">Kineothrix alysoides</name>
    <dbReference type="NCBI Taxonomy" id="1469948"/>
    <lineage>
        <taxon>Bacteria</taxon>
        <taxon>Bacillati</taxon>
        <taxon>Bacillota</taxon>
        <taxon>Clostridia</taxon>
        <taxon>Lachnospirales</taxon>
        <taxon>Lachnospiraceae</taxon>
        <taxon>Kineothrix</taxon>
    </lineage>
</organism>
<evidence type="ECO:0000259" key="1">
    <source>
        <dbReference type="Pfam" id="PF08241"/>
    </source>
</evidence>
<dbReference type="GO" id="GO:0032259">
    <property type="term" value="P:methylation"/>
    <property type="evidence" value="ECO:0007669"/>
    <property type="project" value="UniProtKB-KW"/>
</dbReference>
<evidence type="ECO:0000313" key="3">
    <source>
        <dbReference type="Proteomes" id="UP000295718"/>
    </source>
</evidence>
<accession>A0A4R1QYN6</accession>
<dbReference type="EMBL" id="SLUO01000007">
    <property type="protein sequence ID" value="TCL58073.1"/>
    <property type="molecule type" value="Genomic_DNA"/>
</dbReference>
<dbReference type="Pfam" id="PF08241">
    <property type="entry name" value="Methyltransf_11"/>
    <property type="match status" value="1"/>
</dbReference>
<dbReference type="OrthoDB" id="9810615at2"/>
<keyword evidence="2" id="KW-0489">Methyltransferase</keyword>
<dbReference type="STRING" id="1469948.GCA_000732725_02309"/>
<evidence type="ECO:0000313" key="2">
    <source>
        <dbReference type="EMBL" id="TCL58073.1"/>
    </source>
</evidence>
<protein>
    <submittedName>
        <fullName evidence="2">Methyltransferase family protein</fullName>
    </submittedName>
</protein>
<dbReference type="AlphaFoldDB" id="A0A4R1QYN6"/>
<dbReference type="Proteomes" id="UP000295718">
    <property type="component" value="Unassembled WGS sequence"/>
</dbReference>